<evidence type="ECO:0000256" key="4">
    <source>
        <dbReference type="ARBA" id="ARBA00011726"/>
    </source>
</evidence>
<dbReference type="OrthoDB" id="783725at2759"/>
<dbReference type="InterPro" id="IPR033389">
    <property type="entry name" value="AUX/IAA_dom"/>
</dbReference>
<evidence type="ECO:0000256" key="2">
    <source>
        <dbReference type="ARBA" id="ARBA00004123"/>
    </source>
</evidence>
<keyword evidence="6 10" id="KW-0805">Transcription regulation</keyword>
<keyword evidence="8 10" id="KW-0539">Nucleus</keyword>
<dbReference type="PROSITE" id="PS51745">
    <property type="entry name" value="PB1"/>
    <property type="match status" value="1"/>
</dbReference>
<feature type="region of interest" description="Disordered" evidence="11">
    <location>
        <begin position="433"/>
        <end position="462"/>
    </location>
</feature>
<dbReference type="EMBL" id="JACEFO010000612">
    <property type="protein sequence ID" value="KAF8762770.1"/>
    <property type="molecule type" value="Genomic_DNA"/>
</dbReference>
<organism evidence="13 14">
    <name type="scientific">Digitaria exilis</name>
    <dbReference type="NCBI Taxonomy" id="1010633"/>
    <lineage>
        <taxon>Eukaryota</taxon>
        <taxon>Viridiplantae</taxon>
        <taxon>Streptophyta</taxon>
        <taxon>Embryophyta</taxon>
        <taxon>Tracheophyta</taxon>
        <taxon>Spermatophyta</taxon>
        <taxon>Magnoliopsida</taxon>
        <taxon>Liliopsida</taxon>
        <taxon>Poales</taxon>
        <taxon>Poaceae</taxon>
        <taxon>PACMAD clade</taxon>
        <taxon>Panicoideae</taxon>
        <taxon>Panicodae</taxon>
        <taxon>Paniceae</taxon>
        <taxon>Anthephorinae</taxon>
        <taxon>Digitaria</taxon>
    </lineage>
</organism>
<evidence type="ECO:0000256" key="9">
    <source>
        <dbReference type="ARBA" id="ARBA00023294"/>
    </source>
</evidence>
<keyword evidence="5 10" id="KW-0678">Repressor</keyword>
<dbReference type="GO" id="GO:0005634">
    <property type="term" value="C:nucleus"/>
    <property type="evidence" value="ECO:0007669"/>
    <property type="project" value="UniProtKB-SubCell"/>
</dbReference>
<feature type="compositionally biased region" description="Polar residues" evidence="11">
    <location>
        <begin position="1"/>
        <end position="12"/>
    </location>
</feature>
<dbReference type="PANTHER" id="PTHR31734:SF7">
    <property type="entry name" value="AUXIN-RESPONSIVE PROTEIN IAA33"/>
    <property type="match status" value="1"/>
</dbReference>
<evidence type="ECO:0000256" key="8">
    <source>
        <dbReference type="ARBA" id="ARBA00023242"/>
    </source>
</evidence>
<comment type="caution">
    <text evidence="13">The sequence shown here is derived from an EMBL/GenBank/DDBJ whole genome shotgun (WGS) entry which is preliminary data.</text>
</comment>
<dbReference type="PANTHER" id="PTHR31734">
    <property type="entry name" value="AUXIN-RESPONSIVE PROTEIN IAA17"/>
    <property type="match status" value="1"/>
</dbReference>
<comment type="subcellular location">
    <subcellularLocation>
        <location evidence="2 10">Nucleus</location>
    </subcellularLocation>
</comment>
<feature type="region of interest" description="Disordered" evidence="11">
    <location>
        <begin position="1"/>
        <end position="54"/>
    </location>
</feature>
<feature type="region of interest" description="Disordered" evidence="11">
    <location>
        <begin position="277"/>
        <end position="371"/>
    </location>
</feature>
<reference evidence="13" key="1">
    <citation type="submission" date="2020-07" db="EMBL/GenBank/DDBJ databases">
        <title>Genome sequence and genetic diversity analysis of an under-domesticated orphan crop, white fonio (Digitaria exilis).</title>
        <authorList>
            <person name="Bennetzen J.L."/>
            <person name="Chen S."/>
            <person name="Ma X."/>
            <person name="Wang X."/>
            <person name="Yssel A.E.J."/>
            <person name="Chaluvadi S.R."/>
            <person name="Johnson M."/>
            <person name="Gangashetty P."/>
            <person name="Hamidou F."/>
            <person name="Sanogo M.D."/>
            <person name="Zwaenepoel A."/>
            <person name="Wallace J."/>
            <person name="Van De Peer Y."/>
            <person name="Van Deynze A."/>
        </authorList>
    </citation>
    <scope>NUCLEOTIDE SEQUENCE</scope>
    <source>
        <tissue evidence="13">Leaves</tissue>
    </source>
</reference>
<protein>
    <recommendedName>
        <fullName evidence="10">Auxin-responsive protein</fullName>
    </recommendedName>
</protein>
<name>A0A835FK35_9POAL</name>
<feature type="domain" description="PB1" evidence="12">
    <location>
        <begin position="477"/>
        <end position="557"/>
    </location>
</feature>
<evidence type="ECO:0000313" key="13">
    <source>
        <dbReference type="EMBL" id="KAF8762770.1"/>
    </source>
</evidence>
<feature type="compositionally biased region" description="Basic and acidic residues" evidence="11">
    <location>
        <begin position="310"/>
        <end position="327"/>
    </location>
</feature>
<dbReference type="Gene3D" id="3.10.20.90">
    <property type="entry name" value="Phosphatidylinositol 3-kinase Catalytic Subunit, Chain A, domain 1"/>
    <property type="match status" value="1"/>
</dbReference>
<dbReference type="InterPro" id="IPR053793">
    <property type="entry name" value="PB1-like"/>
</dbReference>
<evidence type="ECO:0000256" key="11">
    <source>
        <dbReference type="SAM" id="MobiDB-lite"/>
    </source>
</evidence>
<keyword evidence="9 10" id="KW-0927">Auxin signaling pathway</keyword>
<evidence type="ECO:0000256" key="7">
    <source>
        <dbReference type="ARBA" id="ARBA00023163"/>
    </source>
</evidence>
<comment type="function">
    <text evidence="1 10">Aux/IAA proteins are short-lived transcriptional factors that function as repressors of early auxin response genes at low auxin concentrations.</text>
</comment>
<dbReference type="AlphaFoldDB" id="A0A835FK35"/>
<keyword evidence="14" id="KW-1185">Reference proteome</keyword>
<evidence type="ECO:0000313" key="14">
    <source>
        <dbReference type="Proteomes" id="UP000636709"/>
    </source>
</evidence>
<evidence type="ECO:0000256" key="5">
    <source>
        <dbReference type="ARBA" id="ARBA00022491"/>
    </source>
</evidence>
<dbReference type="InterPro" id="IPR003311">
    <property type="entry name" value="AUX_IAA"/>
</dbReference>
<dbReference type="GO" id="GO:0006355">
    <property type="term" value="P:regulation of DNA-templated transcription"/>
    <property type="evidence" value="ECO:0007669"/>
    <property type="project" value="InterPro"/>
</dbReference>
<comment type="similarity">
    <text evidence="3 10">Belongs to the Aux/IAA family.</text>
</comment>
<dbReference type="Pfam" id="PF02309">
    <property type="entry name" value="AUX_IAA"/>
    <property type="match status" value="1"/>
</dbReference>
<proteinExistence type="inferred from homology"/>
<evidence type="ECO:0000259" key="12">
    <source>
        <dbReference type="PROSITE" id="PS51745"/>
    </source>
</evidence>
<evidence type="ECO:0000256" key="6">
    <source>
        <dbReference type="ARBA" id="ARBA00023015"/>
    </source>
</evidence>
<evidence type="ECO:0000256" key="10">
    <source>
        <dbReference type="RuleBase" id="RU004549"/>
    </source>
</evidence>
<keyword evidence="7 10" id="KW-0804">Transcription</keyword>
<dbReference type="GO" id="GO:0009734">
    <property type="term" value="P:auxin-activated signaling pathway"/>
    <property type="evidence" value="ECO:0007669"/>
    <property type="project" value="UniProtKB-UniRule"/>
</dbReference>
<evidence type="ECO:0000256" key="3">
    <source>
        <dbReference type="ARBA" id="ARBA00006728"/>
    </source>
</evidence>
<comment type="subunit">
    <text evidence="4 10">Homodimers and heterodimers.</text>
</comment>
<dbReference type="Proteomes" id="UP000636709">
    <property type="component" value="Unassembled WGS sequence"/>
</dbReference>
<gene>
    <name evidence="13" type="ORF">HU200_009077</name>
</gene>
<sequence length="557" mass="59911">MTPNPSTATPSSLHPMIASRSRRADRRATHATPPHVRRDGQCTRTPTRTGLEPPAPACVARHALGARLVGPVVTLLLYARRRTFALPVPAARAAEQPGVSAPSPCTPVPAYVHGAPPATWQQGLMTMGRVIDLGKHAGACGTHACGGHFLLALLSSIVVAPAQDPLQADKRKAVIVASSRWNGTKKQARTYVFAYLHVHYAEPAIAGPYITWYGASRAERSKTAIVVQSCCCCVLRHCYAGRIPTGIYAPHRPVMRACTRYTPARAAHAKGTACMPPHAQGHPTAHNGTAPCPPPRDRLGRARSPMPPDAVHDSRRLGGGEAHDGTSRCDPAGAGQREQTPGRVARCGLPRRTPRTLVPNPQENTRPSMPPQRVVVVPDRSIWPRSLARFVYAPVDRSLALLFLPCKQPDRTRDTPSLATLAAAAASSLRPLPLGSASASFEQHGKRRPPAPPGPSSQQQQRKLRLKLSVQQDDDVVPPVTVVLDGRCICHRVHLNRHTGYRSLAAALRRMFVDDTDAAAADDGEDGLDLANAIPGHVVAYEDMEDDLLLAGDLKWK</sequence>
<evidence type="ECO:0000256" key="1">
    <source>
        <dbReference type="ARBA" id="ARBA00002159"/>
    </source>
</evidence>
<accession>A0A835FK35</accession>